<dbReference type="Proteomes" id="UP000184383">
    <property type="component" value="Unassembled WGS sequence"/>
</dbReference>
<dbReference type="VEuPathDB" id="FungiDB:ASPWEDRAFT_267956"/>
<proteinExistence type="inferred from homology"/>
<evidence type="ECO:0000256" key="10">
    <source>
        <dbReference type="ARBA" id="ARBA00023026"/>
    </source>
</evidence>
<dbReference type="Gene3D" id="3.40.50.1820">
    <property type="entry name" value="alpha/beta hydrolase"/>
    <property type="match status" value="1"/>
</dbReference>
<keyword evidence="9 14" id="KW-0378">Hydrolase</keyword>
<keyword evidence="7 14" id="KW-0645">Protease</keyword>
<evidence type="ECO:0000256" key="5">
    <source>
        <dbReference type="ARBA" id="ARBA00022622"/>
    </source>
</evidence>
<evidence type="ECO:0000256" key="12">
    <source>
        <dbReference type="ARBA" id="ARBA00023288"/>
    </source>
</evidence>
<dbReference type="GO" id="GO:0000324">
    <property type="term" value="C:fungal-type vacuole"/>
    <property type="evidence" value="ECO:0007669"/>
    <property type="project" value="TreeGrafter"/>
</dbReference>
<dbReference type="EMBL" id="KV878209">
    <property type="protein sequence ID" value="OJJ41433.1"/>
    <property type="molecule type" value="Genomic_DNA"/>
</dbReference>
<keyword evidence="5" id="KW-0336">GPI-anchor</keyword>
<organism evidence="15 16">
    <name type="scientific">Aspergillus wentii DTO 134E9</name>
    <dbReference type="NCBI Taxonomy" id="1073089"/>
    <lineage>
        <taxon>Eukaryota</taxon>
        <taxon>Fungi</taxon>
        <taxon>Dikarya</taxon>
        <taxon>Ascomycota</taxon>
        <taxon>Pezizomycotina</taxon>
        <taxon>Eurotiomycetes</taxon>
        <taxon>Eurotiomycetidae</taxon>
        <taxon>Eurotiales</taxon>
        <taxon>Aspergillaceae</taxon>
        <taxon>Aspergillus</taxon>
        <taxon>Aspergillus subgen. Cremei</taxon>
    </lineage>
</organism>
<sequence length="616" mass="67845">MMVSSLAPILVTAAGLAGTVAGQYFPPTPEGLKVVDSKHHKGVKISYKDPEICETTPGVKSYSGYVHLPPGTLNDVDVDQPYPINTFFWFFESRNDPRNAPLSIWMNGGPGSSSMIGALQESGPCRVNGDSNTTELNPWSWNNYVNMLYIDQPNQVGFSYDVLTNVTYDQLTGNWSVAGFDGGAVPEQNNTFYVGTASSQDTRATANSTQNSARSLWHFAQTWFSEFPEYKPHDDRVSIWTESYGGRYGPSFTAFFQEQNEKIVNGSLGKDGDVNYIHLDTLGIINGCVDLLVQAPSYPQIAYNNTYGIEAINETIFEAAMKSWSRPGGCKDQIKNCRALAAEGDPHMYGNNATVNKVCEVASDFCNQYVEGPYPEFSGRGYYDIAHFNPDPFPPPFFSGFLNQHWVQAALGVPVNFTEASLAANSVFSETGDYPRSDVRGYLEDIGYILDSGIKVALVYGDRDYACPWNGGEEVSLKVKYAESEKFRSAGYTPLQTNASYVGGQVRQYGNFSFTRVYEAGHEVPAYQPETAYEIFHRALFNRDIATGKVSTVKNSTYSTEGPSSTWQFKNEVPDSPAPTCYILSLGSQCTDDQIKSVTNGTALIKDWIVVDGKSS</sequence>
<evidence type="ECO:0000256" key="14">
    <source>
        <dbReference type="RuleBase" id="RU361156"/>
    </source>
</evidence>
<dbReference type="STRING" id="1073089.A0A1L9S2P9"/>
<evidence type="ECO:0000313" key="16">
    <source>
        <dbReference type="Proteomes" id="UP000184383"/>
    </source>
</evidence>
<dbReference type="PROSITE" id="PS00131">
    <property type="entry name" value="CARBOXYPEPT_SER_SER"/>
    <property type="match status" value="1"/>
</dbReference>
<keyword evidence="5" id="KW-0472">Membrane</keyword>
<dbReference type="GO" id="GO:0006508">
    <property type="term" value="P:proteolysis"/>
    <property type="evidence" value="ECO:0007669"/>
    <property type="project" value="UniProtKB-KW"/>
</dbReference>
<feature type="signal peptide" evidence="14">
    <location>
        <begin position="1"/>
        <end position="22"/>
    </location>
</feature>
<keyword evidence="16" id="KW-1185">Reference proteome</keyword>
<dbReference type="AlphaFoldDB" id="A0A1L9S2P9"/>
<dbReference type="GO" id="GO:0004185">
    <property type="term" value="F:serine-type carboxypeptidase activity"/>
    <property type="evidence" value="ECO:0007669"/>
    <property type="project" value="UniProtKB-UniRule"/>
</dbReference>
<dbReference type="SUPFAM" id="SSF53474">
    <property type="entry name" value="alpha/beta-Hydrolases"/>
    <property type="match status" value="1"/>
</dbReference>
<evidence type="ECO:0000256" key="11">
    <source>
        <dbReference type="ARBA" id="ARBA00023180"/>
    </source>
</evidence>
<comment type="catalytic activity">
    <reaction evidence="1">
        <text>Preferential release of a C-terminal arginine or lysine residue.</text>
        <dbReference type="EC" id="3.4.16.6"/>
    </reaction>
</comment>
<gene>
    <name evidence="15" type="ORF">ASPWEDRAFT_267956</name>
</gene>
<accession>A0A1L9S2P9</accession>
<keyword evidence="12" id="KW-0449">Lipoprotein</keyword>
<keyword evidence="11" id="KW-0325">Glycoprotein</keyword>
<dbReference type="Pfam" id="PF00450">
    <property type="entry name" value="Peptidase_S10"/>
    <property type="match status" value="1"/>
</dbReference>
<evidence type="ECO:0000256" key="9">
    <source>
        <dbReference type="ARBA" id="ARBA00022801"/>
    </source>
</evidence>
<dbReference type="GO" id="GO:0005886">
    <property type="term" value="C:plasma membrane"/>
    <property type="evidence" value="ECO:0007669"/>
    <property type="project" value="UniProtKB-SubCell"/>
</dbReference>
<dbReference type="EC" id="3.4.16.-" evidence="14"/>
<evidence type="ECO:0000256" key="7">
    <source>
        <dbReference type="ARBA" id="ARBA00022670"/>
    </source>
</evidence>
<dbReference type="GO" id="GO:0098552">
    <property type="term" value="C:side of membrane"/>
    <property type="evidence" value="ECO:0007669"/>
    <property type="project" value="UniProtKB-KW"/>
</dbReference>
<dbReference type="OrthoDB" id="443318at2759"/>
<reference evidence="16" key="1">
    <citation type="journal article" date="2017" name="Genome Biol.">
        <title>Comparative genomics reveals high biological diversity and specific adaptations in the industrially and medically important fungal genus Aspergillus.</title>
        <authorList>
            <person name="de Vries R.P."/>
            <person name="Riley R."/>
            <person name="Wiebenga A."/>
            <person name="Aguilar-Osorio G."/>
            <person name="Amillis S."/>
            <person name="Uchima C.A."/>
            <person name="Anderluh G."/>
            <person name="Asadollahi M."/>
            <person name="Askin M."/>
            <person name="Barry K."/>
            <person name="Battaglia E."/>
            <person name="Bayram O."/>
            <person name="Benocci T."/>
            <person name="Braus-Stromeyer S.A."/>
            <person name="Caldana C."/>
            <person name="Canovas D."/>
            <person name="Cerqueira G.C."/>
            <person name="Chen F."/>
            <person name="Chen W."/>
            <person name="Choi C."/>
            <person name="Clum A."/>
            <person name="Dos Santos R.A."/>
            <person name="Damasio A.R."/>
            <person name="Diallinas G."/>
            <person name="Emri T."/>
            <person name="Fekete E."/>
            <person name="Flipphi M."/>
            <person name="Freyberg S."/>
            <person name="Gallo A."/>
            <person name="Gournas C."/>
            <person name="Habgood R."/>
            <person name="Hainaut M."/>
            <person name="Harispe M.L."/>
            <person name="Henrissat B."/>
            <person name="Hilden K.S."/>
            <person name="Hope R."/>
            <person name="Hossain A."/>
            <person name="Karabika E."/>
            <person name="Karaffa L."/>
            <person name="Karanyi Z."/>
            <person name="Krasevec N."/>
            <person name="Kuo A."/>
            <person name="Kusch H."/>
            <person name="LaButti K."/>
            <person name="Lagendijk E.L."/>
            <person name="Lapidus A."/>
            <person name="Levasseur A."/>
            <person name="Lindquist E."/>
            <person name="Lipzen A."/>
            <person name="Logrieco A.F."/>
            <person name="MacCabe A."/>
            <person name="Maekelae M.R."/>
            <person name="Malavazi I."/>
            <person name="Melin P."/>
            <person name="Meyer V."/>
            <person name="Mielnichuk N."/>
            <person name="Miskei M."/>
            <person name="Molnar A.P."/>
            <person name="Mule G."/>
            <person name="Ngan C.Y."/>
            <person name="Orejas M."/>
            <person name="Orosz E."/>
            <person name="Ouedraogo J.P."/>
            <person name="Overkamp K.M."/>
            <person name="Park H.-S."/>
            <person name="Perrone G."/>
            <person name="Piumi F."/>
            <person name="Punt P.J."/>
            <person name="Ram A.F."/>
            <person name="Ramon A."/>
            <person name="Rauscher S."/>
            <person name="Record E."/>
            <person name="Riano-Pachon D.M."/>
            <person name="Robert V."/>
            <person name="Roehrig J."/>
            <person name="Ruller R."/>
            <person name="Salamov A."/>
            <person name="Salih N.S."/>
            <person name="Samson R.A."/>
            <person name="Sandor E."/>
            <person name="Sanguinetti M."/>
            <person name="Schuetze T."/>
            <person name="Sepcic K."/>
            <person name="Shelest E."/>
            <person name="Sherlock G."/>
            <person name="Sophianopoulou V."/>
            <person name="Squina F.M."/>
            <person name="Sun H."/>
            <person name="Susca A."/>
            <person name="Todd R.B."/>
            <person name="Tsang A."/>
            <person name="Unkles S.E."/>
            <person name="van de Wiele N."/>
            <person name="van Rossen-Uffink D."/>
            <person name="Oliveira J.V."/>
            <person name="Vesth T.C."/>
            <person name="Visser J."/>
            <person name="Yu J.-H."/>
            <person name="Zhou M."/>
            <person name="Andersen M.R."/>
            <person name="Archer D.B."/>
            <person name="Baker S.E."/>
            <person name="Benoit I."/>
            <person name="Brakhage A.A."/>
            <person name="Braus G.H."/>
            <person name="Fischer R."/>
            <person name="Frisvad J.C."/>
            <person name="Goldman G.H."/>
            <person name="Houbraken J."/>
            <person name="Oakley B."/>
            <person name="Pocsi I."/>
            <person name="Scazzocchio C."/>
            <person name="Seiboth B."/>
            <person name="vanKuyk P.A."/>
            <person name="Wortman J."/>
            <person name="Dyer P.S."/>
            <person name="Grigoriev I.V."/>
        </authorList>
    </citation>
    <scope>NUCLEOTIDE SEQUENCE [LARGE SCALE GENOMIC DNA]</scope>
    <source>
        <strain evidence="16">DTO 134E9</strain>
    </source>
</reference>
<dbReference type="PANTHER" id="PTHR11802:SF189">
    <property type="entry name" value="CARBOXYPEPTIDASE"/>
    <property type="match status" value="1"/>
</dbReference>
<dbReference type="PANTHER" id="PTHR11802">
    <property type="entry name" value="SERINE PROTEASE FAMILY S10 SERINE CARBOXYPEPTIDASE"/>
    <property type="match status" value="1"/>
</dbReference>
<feature type="chain" id="PRO_5011813997" description="Carboxypeptidase" evidence="14">
    <location>
        <begin position="23"/>
        <end position="616"/>
    </location>
</feature>
<protein>
    <recommendedName>
        <fullName evidence="14">Carboxypeptidase</fullName>
        <ecNumber evidence="14">3.4.16.-</ecNumber>
    </recommendedName>
</protein>
<evidence type="ECO:0000256" key="4">
    <source>
        <dbReference type="ARBA" id="ARBA00022475"/>
    </source>
</evidence>
<dbReference type="InterPro" id="IPR001563">
    <property type="entry name" value="Peptidase_S10"/>
</dbReference>
<comment type="function">
    <text evidence="13">Extracellular serine carboxypeptidase that contributes to pathogenicity.</text>
</comment>
<keyword evidence="8 14" id="KW-0732">Signal</keyword>
<evidence type="ECO:0000313" key="15">
    <source>
        <dbReference type="EMBL" id="OJJ41433.1"/>
    </source>
</evidence>
<keyword evidence="10" id="KW-0843">Virulence</keyword>
<evidence type="ECO:0000256" key="1">
    <source>
        <dbReference type="ARBA" id="ARBA00001003"/>
    </source>
</evidence>
<evidence type="ECO:0000256" key="6">
    <source>
        <dbReference type="ARBA" id="ARBA00022645"/>
    </source>
</evidence>
<dbReference type="RefSeq" id="XP_040695109.1">
    <property type="nucleotide sequence ID" value="XM_040832901.1"/>
</dbReference>
<evidence type="ECO:0000256" key="13">
    <source>
        <dbReference type="ARBA" id="ARBA00037356"/>
    </source>
</evidence>
<keyword evidence="6 14" id="KW-0121">Carboxypeptidase</keyword>
<evidence type="ECO:0000256" key="8">
    <source>
        <dbReference type="ARBA" id="ARBA00022729"/>
    </source>
</evidence>
<keyword evidence="4" id="KW-1003">Cell membrane</keyword>
<evidence type="ECO:0000256" key="3">
    <source>
        <dbReference type="ARBA" id="ARBA00009431"/>
    </source>
</evidence>
<dbReference type="InterPro" id="IPR018202">
    <property type="entry name" value="Ser_caboxypep_ser_AS"/>
</dbReference>
<dbReference type="PRINTS" id="PR00724">
    <property type="entry name" value="CRBOXYPTASEC"/>
</dbReference>
<name>A0A1L9S2P9_ASPWE</name>
<dbReference type="GeneID" id="63748749"/>
<evidence type="ECO:0000256" key="2">
    <source>
        <dbReference type="ARBA" id="ARBA00004609"/>
    </source>
</evidence>
<dbReference type="InterPro" id="IPR029058">
    <property type="entry name" value="AB_hydrolase_fold"/>
</dbReference>
<comment type="similarity">
    <text evidence="3 14">Belongs to the peptidase S10 family.</text>
</comment>
<comment type="subcellular location">
    <subcellularLocation>
        <location evidence="2">Cell membrane</location>
        <topology evidence="2">Lipid-anchor</topology>
        <topology evidence="2">GPI-anchor</topology>
    </subcellularLocation>
</comment>